<evidence type="ECO:0000313" key="1">
    <source>
        <dbReference type="EMBL" id="MBJ2176032.1"/>
    </source>
</evidence>
<reference evidence="1 2" key="1">
    <citation type="submission" date="2020-12" db="EMBL/GenBank/DDBJ databases">
        <title>Aureibaculum luteum sp. nov. and Aureibaculum flavum sp. nov., novel members of the family Flavobacteriaceae isolated from Antarctic intertidal sediments.</title>
        <authorList>
            <person name="He X."/>
            <person name="Zhang X."/>
        </authorList>
    </citation>
    <scope>NUCLEOTIDE SEQUENCE [LARGE SCALE GENOMIC DNA]</scope>
    <source>
        <strain evidence="1 2">A20</strain>
    </source>
</reference>
<dbReference type="Proteomes" id="UP000623301">
    <property type="component" value="Unassembled WGS sequence"/>
</dbReference>
<accession>A0ABS0WVP8</accession>
<sequence>MLSYMPTITEDAISNRFSAIKFLVGSYSIDVFSYIHAKGWVKSGEGNSEFVIEDTFITEKVKLNKENYVINLTNTIGSDECDKAFRLLSLDIPVGSIEIYKGEFDNESLVFTNLESETKVKDKVGEEVSFKLIYKPLSENENELIVGYTKNNGKTWRPYVKNIYRRK</sequence>
<protein>
    <submittedName>
        <fullName evidence="1">Uncharacterized protein</fullName>
    </submittedName>
</protein>
<keyword evidence="2" id="KW-1185">Reference proteome</keyword>
<dbReference type="RefSeq" id="WP_198842666.1">
    <property type="nucleotide sequence ID" value="NZ_JAEHFJ010000011.1"/>
</dbReference>
<name>A0ABS0WVP8_9FLAO</name>
<gene>
    <name evidence="1" type="ORF">JBL43_17395</name>
</gene>
<dbReference type="EMBL" id="JAEHFJ010000011">
    <property type="protein sequence ID" value="MBJ2176032.1"/>
    <property type="molecule type" value="Genomic_DNA"/>
</dbReference>
<organism evidence="1 2">
    <name type="scientific">Aureibaculum flavum</name>
    <dbReference type="NCBI Taxonomy" id="2795986"/>
    <lineage>
        <taxon>Bacteria</taxon>
        <taxon>Pseudomonadati</taxon>
        <taxon>Bacteroidota</taxon>
        <taxon>Flavobacteriia</taxon>
        <taxon>Flavobacteriales</taxon>
        <taxon>Flavobacteriaceae</taxon>
        <taxon>Aureibaculum</taxon>
    </lineage>
</organism>
<evidence type="ECO:0000313" key="2">
    <source>
        <dbReference type="Proteomes" id="UP000623301"/>
    </source>
</evidence>
<proteinExistence type="predicted"/>
<comment type="caution">
    <text evidence="1">The sequence shown here is derived from an EMBL/GenBank/DDBJ whole genome shotgun (WGS) entry which is preliminary data.</text>
</comment>